<dbReference type="InterPro" id="IPR053257">
    <property type="entry name" value="Cu-only_SOD"/>
</dbReference>
<dbReference type="EMBL" id="RCHS01000448">
    <property type="protein sequence ID" value="RMX58801.1"/>
    <property type="molecule type" value="Genomic_DNA"/>
</dbReference>
<dbReference type="AlphaFoldDB" id="A0A3M6UYP7"/>
<name>A0A3M6UYP7_POCDA</name>
<evidence type="ECO:0000259" key="1">
    <source>
        <dbReference type="Pfam" id="PF00080"/>
    </source>
</evidence>
<feature type="domain" description="Superoxide dismutase copper/zinc binding" evidence="1">
    <location>
        <begin position="356"/>
        <end position="480"/>
    </location>
</feature>
<sequence>MPSVYHKPLVSSAMPSTLITKYLIVLLSTGCILQSTVASDHQLKAVFSMSGIKGYVIFSRSQYDGPTSVMVNLTGINETLAWRIHQLPMIYDGNAAMSCSAVGAVFDPGMAMEAGDYKNSCSLQNTARFGACAFGDLTGLLGNLDADSSQQNFTNQSLKIPIKGPHSIMGRTLVLYSGETPTACALITPTRPMLTAVAAFKAPIAGVVFLRQVDVNSDTSVFVNLFYVNDATSEEMFTWQIQDSASCETASTLFNPDGKDNSSCNQTMQNNCSIGDLKSKHGNIMLSMATKNQSKTKAAFTDSNLPLSGAKSVVGKVIVLFSGNDTQKPFACAKIMKVKPKVVKASFDPKIHDGVGGYLKITQPSPFDPSTTEVNLTGLRKESQGYHVHNYPSPRQMQYTGMESCAGGYLGGHWNPFGIDTSSSPPPGSGTDDEYEIGDLSGKYGSLLNLTSYSGEHIDYNLPLFGKNSIHGRSIVIHKMKTMKGLRWVCADVRQVMEGGDMFEMKSKITFTGPSLKGYILLIQYKENENSMMPEETSIYVDLKYVSNSSQKSLNHEWHVHVKPEGGDTYAAMGERCKSLGGHYNPYEVDLEGTYKSTCFSSNMLRCEVGDLSGKHAMLNVGTGQSFYTDPDLPLFGEMSVIGRGVVVHAENAGGARLACASITPVSSLYVEKTLKYVKGATFSRVNFTKKISAALKIPSWRLFYIRTEDSEVQDCVTVKFGIIGNERQVSEPSQTFDYIMERQPAKLGEFQPKKSCHVPTSTPTVSTGVTPTKSGTRINQVKELLMLGLILLAGHANLRA</sequence>
<gene>
    <name evidence="2" type="ORF">pdam_00012894</name>
</gene>
<keyword evidence="3" id="KW-1185">Reference proteome</keyword>
<dbReference type="InterPro" id="IPR001424">
    <property type="entry name" value="SOD_Cu_Zn_dom"/>
</dbReference>
<protein>
    <recommendedName>
        <fullName evidence="1">Superoxide dismutase copper/zinc binding domain-containing protein</fullName>
    </recommendedName>
</protein>
<dbReference type="PANTHER" id="PTHR20910:SF1">
    <property type="entry name" value="SUPEROXIDE DISMUTASE COPPER_ZINC BINDING DOMAIN-CONTAINING PROTEIN"/>
    <property type="match status" value="1"/>
</dbReference>
<accession>A0A3M6UYP7</accession>
<organism evidence="2 3">
    <name type="scientific">Pocillopora damicornis</name>
    <name type="common">Cauliflower coral</name>
    <name type="synonym">Millepora damicornis</name>
    <dbReference type="NCBI Taxonomy" id="46731"/>
    <lineage>
        <taxon>Eukaryota</taxon>
        <taxon>Metazoa</taxon>
        <taxon>Cnidaria</taxon>
        <taxon>Anthozoa</taxon>
        <taxon>Hexacorallia</taxon>
        <taxon>Scleractinia</taxon>
        <taxon>Astrocoeniina</taxon>
        <taxon>Pocilloporidae</taxon>
        <taxon>Pocillopora</taxon>
    </lineage>
</organism>
<dbReference type="SUPFAM" id="SSF49329">
    <property type="entry name" value="Cu,Zn superoxide dismutase-like"/>
    <property type="match status" value="4"/>
</dbReference>
<feature type="domain" description="Superoxide dismutase copper/zinc binding" evidence="1">
    <location>
        <begin position="551"/>
        <end position="663"/>
    </location>
</feature>
<reference evidence="2 3" key="1">
    <citation type="journal article" date="2018" name="Sci. Rep.">
        <title>Comparative analysis of the Pocillopora damicornis genome highlights role of immune system in coral evolution.</title>
        <authorList>
            <person name="Cunning R."/>
            <person name="Bay R.A."/>
            <person name="Gillette P."/>
            <person name="Baker A.C."/>
            <person name="Traylor-Knowles N."/>
        </authorList>
    </citation>
    <scope>NUCLEOTIDE SEQUENCE [LARGE SCALE GENOMIC DNA]</scope>
    <source>
        <strain evidence="2">RSMAS</strain>
        <tissue evidence="2">Whole animal</tissue>
    </source>
</reference>
<dbReference type="STRING" id="46731.A0A3M6UYP7"/>
<dbReference type="GO" id="GO:0006801">
    <property type="term" value="P:superoxide metabolic process"/>
    <property type="evidence" value="ECO:0007669"/>
    <property type="project" value="InterPro"/>
</dbReference>
<evidence type="ECO:0000313" key="3">
    <source>
        <dbReference type="Proteomes" id="UP000275408"/>
    </source>
</evidence>
<dbReference type="GO" id="GO:0046872">
    <property type="term" value="F:metal ion binding"/>
    <property type="evidence" value="ECO:0007669"/>
    <property type="project" value="InterPro"/>
</dbReference>
<dbReference type="PANTHER" id="PTHR20910">
    <property type="entry name" value="AGAP001623-PA"/>
    <property type="match status" value="1"/>
</dbReference>
<dbReference type="Gene3D" id="2.60.40.200">
    <property type="entry name" value="Superoxide dismutase, copper/zinc binding domain"/>
    <property type="match status" value="4"/>
</dbReference>
<evidence type="ECO:0000313" key="2">
    <source>
        <dbReference type="EMBL" id="RMX58801.1"/>
    </source>
</evidence>
<dbReference type="Proteomes" id="UP000275408">
    <property type="component" value="Unassembled WGS sequence"/>
</dbReference>
<dbReference type="OrthoDB" id="159229at2759"/>
<comment type="caution">
    <text evidence="2">The sequence shown here is derived from an EMBL/GenBank/DDBJ whole genome shotgun (WGS) entry which is preliminary data.</text>
</comment>
<dbReference type="InterPro" id="IPR036423">
    <property type="entry name" value="SOD-like_Cu/Zn_dom_sf"/>
</dbReference>
<dbReference type="Pfam" id="PF00080">
    <property type="entry name" value="Sod_Cu"/>
    <property type="match status" value="2"/>
</dbReference>
<proteinExistence type="predicted"/>